<evidence type="ECO:0000313" key="4">
    <source>
        <dbReference type="Proteomes" id="UP000734854"/>
    </source>
</evidence>
<evidence type="ECO:0000313" key="3">
    <source>
        <dbReference type="EMBL" id="KAG6523714.1"/>
    </source>
</evidence>
<dbReference type="GO" id="GO:0016491">
    <property type="term" value="F:oxidoreductase activity"/>
    <property type="evidence" value="ECO:0007669"/>
    <property type="project" value="InterPro"/>
</dbReference>
<feature type="domain" description="Plastocyanin-like" evidence="2">
    <location>
        <begin position="5"/>
        <end position="106"/>
    </location>
</feature>
<dbReference type="Proteomes" id="UP000734854">
    <property type="component" value="Unassembled WGS sequence"/>
</dbReference>
<accession>A0A8J5HS38</accession>
<dbReference type="InterPro" id="IPR011706">
    <property type="entry name" value="Cu-oxidase_C"/>
</dbReference>
<gene>
    <name evidence="3" type="ORF">ZIOFF_013591</name>
</gene>
<name>A0A8J5HS38_ZINOF</name>
<organism evidence="3 4">
    <name type="scientific">Zingiber officinale</name>
    <name type="common">Ginger</name>
    <name type="synonym">Amomum zingiber</name>
    <dbReference type="NCBI Taxonomy" id="94328"/>
    <lineage>
        <taxon>Eukaryota</taxon>
        <taxon>Viridiplantae</taxon>
        <taxon>Streptophyta</taxon>
        <taxon>Embryophyta</taxon>
        <taxon>Tracheophyta</taxon>
        <taxon>Spermatophyta</taxon>
        <taxon>Magnoliopsida</taxon>
        <taxon>Liliopsida</taxon>
        <taxon>Zingiberales</taxon>
        <taxon>Zingiberaceae</taxon>
        <taxon>Zingiber</taxon>
    </lineage>
</organism>
<sequence length="137" mass="15850">MLPCVKTIEYQTFVEIIFENSEKAVLAYHLDDYSFFLVGMGPGKWSPEKRKTYNMLDVVSGHAVHVFPKSWSVILMTFDNVGIWNLRSELWERRYLGQQLYISVQTPVWSLRDEYSLPDTTLLCGAIVSLPKPPPYT</sequence>
<dbReference type="AlphaFoldDB" id="A0A8J5HS38"/>
<proteinExistence type="inferred from homology"/>
<dbReference type="EMBL" id="JACMSC010000004">
    <property type="protein sequence ID" value="KAG6523714.1"/>
    <property type="molecule type" value="Genomic_DNA"/>
</dbReference>
<dbReference type="InterPro" id="IPR008972">
    <property type="entry name" value="Cupredoxin"/>
</dbReference>
<comment type="similarity">
    <text evidence="1">Belongs to the multicopper oxidase family.</text>
</comment>
<dbReference type="InterPro" id="IPR045087">
    <property type="entry name" value="Cu-oxidase_fam"/>
</dbReference>
<evidence type="ECO:0000259" key="2">
    <source>
        <dbReference type="Pfam" id="PF07731"/>
    </source>
</evidence>
<dbReference type="Pfam" id="PF07731">
    <property type="entry name" value="Cu-oxidase_2"/>
    <property type="match status" value="1"/>
</dbReference>
<keyword evidence="4" id="KW-1185">Reference proteome</keyword>
<reference evidence="3 4" key="1">
    <citation type="submission" date="2020-08" db="EMBL/GenBank/DDBJ databases">
        <title>Plant Genome Project.</title>
        <authorList>
            <person name="Zhang R.-G."/>
        </authorList>
    </citation>
    <scope>NUCLEOTIDE SEQUENCE [LARGE SCALE GENOMIC DNA]</scope>
    <source>
        <tissue evidence="3">Rhizome</tissue>
    </source>
</reference>
<evidence type="ECO:0000256" key="1">
    <source>
        <dbReference type="ARBA" id="ARBA00010609"/>
    </source>
</evidence>
<dbReference type="PANTHER" id="PTHR11709">
    <property type="entry name" value="MULTI-COPPER OXIDASE"/>
    <property type="match status" value="1"/>
</dbReference>
<comment type="caution">
    <text evidence="3">The sequence shown here is derived from an EMBL/GenBank/DDBJ whole genome shotgun (WGS) entry which is preliminary data.</text>
</comment>
<dbReference type="SUPFAM" id="SSF49503">
    <property type="entry name" value="Cupredoxins"/>
    <property type="match status" value="1"/>
</dbReference>
<dbReference type="Gene3D" id="2.60.40.420">
    <property type="entry name" value="Cupredoxins - blue copper proteins"/>
    <property type="match status" value="1"/>
</dbReference>
<dbReference type="PANTHER" id="PTHR11709:SF27">
    <property type="entry name" value="OS01G0816700 PROTEIN"/>
    <property type="match status" value="1"/>
</dbReference>
<protein>
    <recommendedName>
        <fullName evidence="2">Plastocyanin-like domain-containing protein</fullName>
    </recommendedName>
</protein>
<dbReference type="GO" id="GO:0005507">
    <property type="term" value="F:copper ion binding"/>
    <property type="evidence" value="ECO:0007669"/>
    <property type="project" value="InterPro"/>
</dbReference>